<evidence type="ECO:0000259" key="2">
    <source>
        <dbReference type="PROSITE" id="PS50055"/>
    </source>
</evidence>
<protein>
    <submittedName>
        <fullName evidence="4">Protein-tyrosine phosphatase family protein</fullName>
    </submittedName>
</protein>
<reference evidence="4 5" key="1">
    <citation type="journal article" date="2023" name="bioRxiv">
        <title>An intranuclear bacterial parasite of deep-sea mussels expresses apoptosis inhibitors acquired from its host.</title>
        <authorList>
            <person name="Gonzalez Porras M.A."/>
            <person name="Assie A."/>
            <person name="Tietjen M."/>
            <person name="Violette M."/>
            <person name="Kleiner M."/>
            <person name="Gruber-Vodicka H."/>
            <person name="Dubilier N."/>
            <person name="Leisch N."/>
        </authorList>
    </citation>
    <scope>NUCLEOTIDE SEQUENCE [LARGE SCALE GENOMIC DNA]</scope>
    <source>
        <strain evidence="4">IAP13</strain>
    </source>
</reference>
<organism evidence="4 5">
    <name type="scientific">Candidatus Endonucleibacter bathymodioli</name>
    <dbReference type="NCBI Taxonomy" id="539814"/>
    <lineage>
        <taxon>Bacteria</taxon>
        <taxon>Pseudomonadati</taxon>
        <taxon>Pseudomonadota</taxon>
        <taxon>Gammaproteobacteria</taxon>
        <taxon>Oceanospirillales</taxon>
        <taxon>Endozoicomonadaceae</taxon>
        <taxon>Candidatus Endonucleibacter</taxon>
    </lineage>
</organism>
<dbReference type="Proteomes" id="UP001178148">
    <property type="component" value="Unassembled WGS sequence"/>
</dbReference>
<name>A0AA90NW46_9GAMM</name>
<dbReference type="PROSITE" id="PS50056">
    <property type="entry name" value="TYR_PHOSPHATASE_2"/>
    <property type="match status" value="1"/>
</dbReference>
<feature type="compositionally biased region" description="Basic and acidic residues" evidence="1">
    <location>
        <begin position="452"/>
        <end position="468"/>
    </location>
</feature>
<dbReference type="EMBL" id="JASXSV010000063">
    <property type="protein sequence ID" value="MDP0590390.1"/>
    <property type="molecule type" value="Genomic_DNA"/>
</dbReference>
<sequence>MIPPGIVGQNSIAELQTKFEKFQAKDSSSVAAKFGKTVKRWVQKKNYQSIKGQLVDALLKEEAVSTDVKDALIERKARYVPAKVIIRALGEILKSSSPQQYAVDKPGAKTGGKPSATVSALSLSEKVEKSSKEFQSKIEGHEWPEDILTSTSWNNFDMGDSWFKTNFKLLPNGGGIDKKDQEKADNGMFRRYGDFHRAGNKSAVTFKDKNFPHQLHANKVELLGQKFIAHEAIEAEDGTRKNGSDSFGSLLAMYSEQNVPVSVNLTEPFEGGSAKGYGIGSYVSKEDLKPGSEKIVRDIAGNNHTLKVLDMTTQTLNTNSKVTIETVKVSIDGKDHTHIYCKGWSDHGVLSAEVLVEISHMHHQLRGDSTGPTAIHCSAGVGKTGTFMAVDAVANAKDTSRLSTESLVAGIRTARHGAIQTEAQYKIVDTVVKHNGYIRSLLQSNTATSAGKVKEAASKPKTSRKPEIVSEEDPVYANTGAPIILTAKEFKEQMERDTYKNLQNGTVMYREQWRADLDMLSSLEISNLFLTERAPKRLKDIPEALKNDVYECHAKKRVGDFIDQAISNTDLIDDKSKADYVRDKIIYHPLIGNSAWMDSAVAELNNTWS</sequence>
<dbReference type="Pfam" id="PF00102">
    <property type="entry name" value="Y_phosphatase"/>
    <property type="match status" value="1"/>
</dbReference>
<feature type="domain" description="Tyrosine specific protein phosphatases" evidence="3">
    <location>
        <begin position="352"/>
        <end position="426"/>
    </location>
</feature>
<gene>
    <name evidence="4" type="ORF">QS748_14845</name>
</gene>
<dbReference type="InterPro" id="IPR029021">
    <property type="entry name" value="Prot-tyrosine_phosphatase-like"/>
</dbReference>
<proteinExistence type="predicted"/>
<dbReference type="PANTHER" id="PTHR19134:SF449">
    <property type="entry name" value="TYROSINE-PROTEIN PHOSPHATASE 1"/>
    <property type="match status" value="1"/>
</dbReference>
<evidence type="ECO:0000313" key="4">
    <source>
        <dbReference type="EMBL" id="MDP0590390.1"/>
    </source>
</evidence>
<evidence type="ECO:0000259" key="3">
    <source>
        <dbReference type="PROSITE" id="PS50056"/>
    </source>
</evidence>
<dbReference type="Gene3D" id="3.90.190.10">
    <property type="entry name" value="Protein tyrosine phosphatase superfamily"/>
    <property type="match status" value="1"/>
</dbReference>
<evidence type="ECO:0000313" key="5">
    <source>
        <dbReference type="Proteomes" id="UP001178148"/>
    </source>
</evidence>
<accession>A0AA90NW46</accession>
<dbReference type="SMART" id="SM00404">
    <property type="entry name" value="PTPc_motif"/>
    <property type="match status" value="1"/>
</dbReference>
<dbReference type="InterPro" id="IPR003595">
    <property type="entry name" value="Tyr_Pase_cat"/>
</dbReference>
<dbReference type="PRINTS" id="PR00700">
    <property type="entry name" value="PRTYPHPHTASE"/>
</dbReference>
<evidence type="ECO:0000256" key="1">
    <source>
        <dbReference type="SAM" id="MobiDB-lite"/>
    </source>
</evidence>
<dbReference type="InterPro" id="IPR000242">
    <property type="entry name" value="PTP_cat"/>
</dbReference>
<dbReference type="PROSITE" id="PS50055">
    <property type="entry name" value="TYR_PHOSPHATASE_PTP"/>
    <property type="match status" value="1"/>
</dbReference>
<dbReference type="PANTHER" id="PTHR19134">
    <property type="entry name" value="RECEPTOR-TYPE TYROSINE-PROTEIN PHOSPHATASE"/>
    <property type="match status" value="1"/>
</dbReference>
<feature type="domain" description="Tyrosine-protein phosphatase" evidence="2">
    <location>
        <begin position="163"/>
        <end position="435"/>
    </location>
</feature>
<dbReference type="InterPro" id="IPR050348">
    <property type="entry name" value="Protein-Tyr_Phosphatase"/>
</dbReference>
<keyword evidence="5" id="KW-1185">Reference proteome</keyword>
<dbReference type="SMART" id="SM00194">
    <property type="entry name" value="PTPc"/>
    <property type="match status" value="1"/>
</dbReference>
<dbReference type="AlphaFoldDB" id="A0AA90NW46"/>
<dbReference type="GO" id="GO:0004725">
    <property type="term" value="F:protein tyrosine phosphatase activity"/>
    <property type="evidence" value="ECO:0007669"/>
    <property type="project" value="InterPro"/>
</dbReference>
<comment type="caution">
    <text evidence="4">The sequence shown here is derived from an EMBL/GenBank/DDBJ whole genome shotgun (WGS) entry which is preliminary data.</text>
</comment>
<dbReference type="InterPro" id="IPR000387">
    <property type="entry name" value="Tyr_Pase_dom"/>
</dbReference>
<feature type="region of interest" description="Disordered" evidence="1">
    <location>
        <begin position="449"/>
        <end position="469"/>
    </location>
</feature>
<dbReference type="SUPFAM" id="SSF52799">
    <property type="entry name" value="(Phosphotyrosine protein) phosphatases II"/>
    <property type="match status" value="1"/>
</dbReference>